<protein>
    <submittedName>
        <fullName evidence="1">Uncharacterized protein</fullName>
    </submittedName>
</protein>
<name>A0AAP1H8A3_BACIU</name>
<evidence type="ECO:0000313" key="1">
    <source>
        <dbReference type="EMBL" id="KZD90335.1"/>
    </source>
</evidence>
<dbReference type="AlphaFoldDB" id="A0AAP1H8A3"/>
<gene>
    <name evidence="1" type="ORF">B4122_3256</name>
</gene>
<evidence type="ECO:0000313" key="2">
    <source>
        <dbReference type="Proteomes" id="UP000076442"/>
    </source>
</evidence>
<reference evidence="1 2" key="1">
    <citation type="submission" date="2015-09" db="EMBL/GenBank/DDBJ databases">
        <title>Spore heat resistance.</title>
        <authorList>
            <person name="Boekhorst J."/>
            <person name="Berendsen E.M."/>
            <person name="Wells-Bennik M.H."/>
            <person name="Kuipers O.P."/>
        </authorList>
    </citation>
    <scope>NUCLEOTIDE SEQUENCE [LARGE SCALE GENOMIC DNA]</scope>
    <source>
        <strain evidence="1 2">B4122</strain>
    </source>
</reference>
<comment type="caution">
    <text evidence="1">The sequence shown here is derived from an EMBL/GenBank/DDBJ whole genome shotgun (WGS) entry which is preliminary data.</text>
</comment>
<proteinExistence type="predicted"/>
<dbReference type="Proteomes" id="UP000076442">
    <property type="component" value="Unassembled WGS sequence"/>
</dbReference>
<sequence>MEKVKVNHLWLVEDGKRFEEEIDAINIENGYVLIMTNGEDNEHLVVLYSLYEGLNGPEIGWFSEVHEDVAYTVPESGVIPTLEEVAAMSAVDLMLFLAGKTRKEAQPA</sequence>
<dbReference type="RefSeq" id="WP_042974626.1">
    <property type="nucleotide sequence ID" value="NZ_JXHR01000003.1"/>
</dbReference>
<accession>A0AAP1H8A3</accession>
<dbReference type="EMBL" id="LJZV01000016">
    <property type="protein sequence ID" value="KZD90335.1"/>
    <property type="molecule type" value="Genomic_DNA"/>
</dbReference>
<organism evidence="1 2">
    <name type="scientific">Bacillus subtilis</name>
    <dbReference type="NCBI Taxonomy" id="1423"/>
    <lineage>
        <taxon>Bacteria</taxon>
        <taxon>Bacillati</taxon>
        <taxon>Bacillota</taxon>
        <taxon>Bacilli</taxon>
        <taxon>Bacillales</taxon>
        <taxon>Bacillaceae</taxon>
        <taxon>Bacillus</taxon>
    </lineage>
</organism>